<evidence type="ECO:0000259" key="3">
    <source>
        <dbReference type="Pfam" id="PF23622"/>
    </source>
</evidence>
<dbReference type="InterPro" id="IPR055357">
    <property type="entry name" value="LRR_At1g61320_AtMIF1"/>
</dbReference>
<feature type="domain" description="F-box" evidence="2">
    <location>
        <begin position="50"/>
        <end position="87"/>
    </location>
</feature>
<dbReference type="PANTHER" id="PTHR34145">
    <property type="entry name" value="OS02G0105600 PROTEIN"/>
    <property type="match status" value="1"/>
</dbReference>
<dbReference type="SUPFAM" id="SSF52047">
    <property type="entry name" value="RNI-like"/>
    <property type="match status" value="1"/>
</dbReference>
<reference evidence="4" key="2">
    <citation type="journal article" date="2015" name="Data Brief">
        <title>Shoot transcriptome of the giant reed, Arundo donax.</title>
        <authorList>
            <person name="Barrero R.A."/>
            <person name="Guerrero F.D."/>
            <person name="Moolhuijzen P."/>
            <person name="Goolsby J.A."/>
            <person name="Tidwell J."/>
            <person name="Bellgard S.E."/>
            <person name="Bellgard M.I."/>
        </authorList>
    </citation>
    <scope>NUCLEOTIDE SEQUENCE</scope>
    <source>
        <tissue evidence="4">Shoot tissue taken approximately 20 cm above the soil surface</tissue>
    </source>
</reference>
<dbReference type="Gene3D" id="3.80.10.10">
    <property type="entry name" value="Ribonuclease Inhibitor"/>
    <property type="match status" value="1"/>
</dbReference>
<dbReference type="AlphaFoldDB" id="A0A0A9BIN1"/>
<organism evidence="4">
    <name type="scientific">Arundo donax</name>
    <name type="common">Giant reed</name>
    <name type="synonym">Donax arundinaceus</name>
    <dbReference type="NCBI Taxonomy" id="35708"/>
    <lineage>
        <taxon>Eukaryota</taxon>
        <taxon>Viridiplantae</taxon>
        <taxon>Streptophyta</taxon>
        <taxon>Embryophyta</taxon>
        <taxon>Tracheophyta</taxon>
        <taxon>Spermatophyta</taxon>
        <taxon>Magnoliopsida</taxon>
        <taxon>Liliopsida</taxon>
        <taxon>Poales</taxon>
        <taxon>Poaceae</taxon>
        <taxon>PACMAD clade</taxon>
        <taxon>Arundinoideae</taxon>
        <taxon>Arundineae</taxon>
        <taxon>Arundo</taxon>
    </lineage>
</organism>
<proteinExistence type="predicted"/>
<name>A0A0A9BIN1_ARUDO</name>
<accession>A0A0A9BIN1</accession>
<reference evidence="4" key="1">
    <citation type="submission" date="2014-09" db="EMBL/GenBank/DDBJ databases">
        <authorList>
            <person name="Magalhaes I.L.F."/>
            <person name="Oliveira U."/>
            <person name="Santos F.R."/>
            <person name="Vidigal T.H.D.A."/>
            <person name="Brescovit A.D."/>
            <person name="Santos A.J."/>
        </authorList>
    </citation>
    <scope>NUCLEOTIDE SEQUENCE</scope>
    <source>
        <tissue evidence="4">Shoot tissue taken approximately 20 cm above the soil surface</tissue>
    </source>
</reference>
<dbReference type="InterPro" id="IPR036047">
    <property type="entry name" value="F-box-like_dom_sf"/>
</dbReference>
<sequence>MASLNRLMSKRREQKRRRQIQGRLPQKKDSLCQEDDHSQGGERSTYSGPNLPEDIWCHIHSLMPLCDSARSASVSRTFLHSWRSLPKLTFTEETLGLKQKEGQKSDIAKSFINRVDSILKNHSGAGVKTLKLVICSHYNVNPCHLNSWLQNAITPGIEEVTLCLPRSYRAVYTLPCSILLDERGNLIRYLYLTHCAFRPTVGFHCLRSLTKLHLYEVCITGDELGLLISNCFGLEQLELRSCMELKCLKIPFWLEQLSCLTVSECDMLQVIESAAQNLSTFDFFGDPVQLSFGESSKVKNLTLEFSDESNSLSYAITKLPSIVPCLETLSVSSTSEGVSTPMVANKFLHLKYLKIYLSDDDDEVDFAAHDFLSLVSFLDASPVLETFILSVDQNEMKHDSFSGSALHMRQIHEHKHDKLKSVQINGFCSAKSMVELTCHILENATSLESLTLDAIISEQEDDTSIRCSGLKSGKCRLISMNMILEAHKAVKVVKRHILGRVPCTVKLNVREPCRRCHAVGVKFP</sequence>
<feature type="domain" description="At1g61320/AtMIF1 LRR" evidence="3">
    <location>
        <begin position="118"/>
        <end position="513"/>
    </location>
</feature>
<feature type="region of interest" description="Disordered" evidence="1">
    <location>
        <begin position="1"/>
        <end position="47"/>
    </location>
</feature>
<dbReference type="Pfam" id="PF23622">
    <property type="entry name" value="LRR_At1g61320_AtMIF1"/>
    <property type="match status" value="1"/>
</dbReference>
<evidence type="ECO:0000259" key="2">
    <source>
        <dbReference type="Pfam" id="PF00646"/>
    </source>
</evidence>
<dbReference type="InterPro" id="IPR001810">
    <property type="entry name" value="F-box_dom"/>
</dbReference>
<dbReference type="EMBL" id="GBRH01238793">
    <property type="protein sequence ID" value="JAD59102.1"/>
    <property type="molecule type" value="Transcribed_RNA"/>
</dbReference>
<feature type="compositionally biased region" description="Basic and acidic residues" evidence="1">
    <location>
        <begin position="26"/>
        <end position="40"/>
    </location>
</feature>
<evidence type="ECO:0000256" key="1">
    <source>
        <dbReference type="SAM" id="MobiDB-lite"/>
    </source>
</evidence>
<feature type="compositionally biased region" description="Basic residues" evidence="1">
    <location>
        <begin position="8"/>
        <end position="20"/>
    </location>
</feature>
<dbReference type="InterPro" id="IPR032675">
    <property type="entry name" value="LRR_dom_sf"/>
</dbReference>
<dbReference type="Pfam" id="PF00646">
    <property type="entry name" value="F-box"/>
    <property type="match status" value="1"/>
</dbReference>
<evidence type="ECO:0000313" key="4">
    <source>
        <dbReference type="EMBL" id="JAD59102.1"/>
    </source>
</evidence>
<dbReference type="PANTHER" id="PTHR34145:SF78">
    <property type="entry name" value="FBD DOMAIN-CONTAINING PROTEIN"/>
    <property type="match status" value="1"/>
</dbReference>
<dbReference type="InterPro" id="IPR053772">
    <property type="entry name" value="At1g61320/At1g61330-like"/>
</dbReference>
<dbReference type="SUPFAM" id="SSF81383">
    <property type="entry name" value="F-box domain"/>
    <property type="match status" value="1"/>
</dbReference>
<protein>
    <submittedName>
        <fullName evidence="4">Uncharacterized protein</fullName>
    </submittedName>
</protein>